<organism evidence="2 3">
    <name type="scientific">Candidatus Coprosoma intestinipullorum</name>
    <dbReference type="NCBI Taxonomy" id="2840752"/>
    <lineage>
        <taxon>Bacteria</taxon>
        <taxon>Bacillati</taxon>
        <taxon>Bacillota</taxon>
        <taxon>Bacillota incertae sedis</taxon>
        <taxon>Candidatus Coprosoma</taxon>
    </lineage>
</organism>
<evidence type="ECO:0000313" key="2">
    <source>
        <dbReference type="EMBL" id="HIQ90930.1"/>
    </source>
</evidence>
<keyword evidence="1" id="KW-0812">Transmembrane</keyword>
<keyword evidence="1" id="KW-0472">Membrane</keyword>
<gene>
    <name evidence="2" type="ORF">IAB27_04835</name>
</gene>
<evidence type="ECO:0000256" key="1">
    <source>
        <dbReference type="SAM" id="Phobius"/>
    </source>
</evidence>
<feature type="transmembrane region" description="Helical" evidence="1">
    <location>
        <begin position="15"/>
        <end position="33"/>
    </location>
</feature>
<keyword evidence="1" id="KW-1133">Transmembrane helix</keyword>
<sequence>MYKEDNEKTVSFKSLIFKVILVILLIFALMMLFPTRGFLTNYVDSRLGEDQEVSNFNNNLLTMATVASGYYTASRLPANTGDKVSMTLGDMLENKMLVRLKDTEGNACDSKKSYVEVTKEEDEYTMRVNLSCGGEEDYIISHMGLDGTSFPSTSTARCEFVKNLDGTWSYGKWSSWNTKKITETSDRQVQAKTEKVKSGVQSVPEYHVEEKNATRYIINGQKVVYVCATGYDNAGTYDYSLKCTKTTTTYKEEPVYKTVTYYRYRTKTQNPGQTDIKWSSCEDEDLLSQGYTLTGKRE</sequence>
<reference evidence="2" key="2">
    <citation type="journal article" date="2021" name="PeerJ">
        <title>Extensive microbial diversity within the chicken gut microbiome revealed by metagenomics and culture.</title>
        <authorList>
            <person name="Gilroy R."/>
            <person name="Ravi A."/>
            <person name="Getino M."/>
            <person name="Pursley I."/>
            <person name="Horton D.L."/>
            <person name="Alikhan N.F."/>
            <person name="Baker D."/>
            <person name="Gharbi K."/>
            <person name="Hall N."/>
            <person name="Watson M."/>
            <person name="Adriaenssens E.M."/>
            <person name="Foster-Nyarko E."/>
            <person name="Jarju S."/>
            <person name="Secka A."/>
            <person name="Antonio M."/>
            <person name="Oren A."/>
            <person name="Chaudhuri R.R."/>
            <person name="La Ragione R."/>
            <person name="Hildebrand F."/>
            <person name="Pallen M.J."/>
        </authorList>
    </citation>
    <scope>NUCLEOTIDE SEQUENCE</scope>
    <source>
        <strain evidence="2">CHK147-3167</strain>
    </source>
</reference>
<dbReference type="AlphaFoldDB" id="A0A9D1CZ88"/>
<dbReference type="EMBL" id="DVFV01000089">
    <property type="protein sequence ID" value="HIQ90930.1"/>
    <property type="molecule type" value="Genomic_DNA"/>
</dbReference>
<dbReference type="Proteomes" id="UP000886786">
    <property type="component" value="Unassembled WGS sequence"/>
</dbReference>
<reference evidence="2" key="1">
    <citation type="submission" date="2020-10" db="EMBL/GenBank/DDBJ databases">
        <authorList>
            <person name="Gilroy R."/>
        </authorList>
    </citation>
    <scope>NUCLEOTIDE SEQUENCE</scope>
    <source>
        <strain evidence="2">CHK147-3167</strain>
    </source>
</reference>
<name>A0A9D1CZ88_9FIRM</name>
<comment type="caution">
    <text evidence="2">The sequence shown here is derived from an EMBL/GenBank/DDBJ whole genome shotgun (WGS) entry which is preliminary data.</text>
</comment>
<evidence type="ECO:0000313" key="3">
    <source>
        <dbReference type="Proteomes" id="UP000886786"/>
    </source>
</evidence>
<protein>
    <submittedName>
        <fullName evidence="2">Uncharacterized protein</fullName>
    </submittedName>
</protein>
<proteinExistence type="predicted"/>
<accession>A0A9D1CZ88</accession>